<dbReference type="EMBL" id="LR796186">
    <property type="protein sequence ID" value="CAB4125105.1"/>
    <property type="molecule type" value="Genomic_DNA"/>
</dbReference>
<reference evidence="1" key="1">
    <citation type="submission" date="2020-04" db="EMBL/GenBank/DDBJ databases">
        <authorList>
            <person name="Chiriac C."/>
            <person name="Salcher M."/>
            <person name="Ghai R."/>
            <person name="Kavagutti S V."/>
        </authorList>
    </citation>
    <scope>NUCLEOTIDE SEQUENCE</scope>
</reference>
<name>A0A6J5KVA6_9CAUD</name>
<sequence>MNDLNDLFKVVAEGKRHFEETTPVGRKVKEAKVHIKEDLASLFSQLAALKEELSEELIVEEIVEEVVETPVEPIVEKVIEKTPDDVSKYLTGKSFQQPNPDPVNKNLEAIQTKMKFLEQAIGRIAATGPGGGEVNLRFLDDVARDTIADGRWLKYDATRKKFIFDDINPGELVNNTTVVTGNIYVVQDGDWYIGVNYAGPVSITIPATANAGRVLVIKDESGACETYPITVSGTVDNDAGGFILQLNNGAIQMTYRAGWRII</sequence>
<accession>A0A6J5KVA6</accession>
<gene>
    <name evidence="1" type="ORF">UFOVP58_63</name>
</gene>
<proteinExistence type="predicted"/>
<protein>
    <submittedName>
        <fullName evidence="1">Uncharacterized protein</fullName>
    </submittedName>
</protein>
<evidence type="ECO:0000313" key="1">
    <source>
        <dbReference type="EMBL" id="CAB4125105.1"/>
    </source>
</evidence>
<organism evidence="1">
    <name type="scientific">uncultured Caudovirales phage</name>
    <dbReference type="NCBI Taxonomy" id="2100421"/>
    <lineage>
        <taxon>Viruses</taxon>
        <taxon>Duplodnaviria</taxon>
        <taxon>Heunggongvirae</taxon>
        <taxon>Uroviricota</taxon>
        <taxon>Caudoviricetes</taxon>
        <taxon>Peduoviridae</taxon>
        <taxon>Maltschvirus</taxon>
        <taxon>Maltschvirus maltsch</taxon>
    </lineage>
</organism>